<dbReference type="Proteomes" id="UP000283543">
    <property type="component" value="Unassembled WGS sequence"/>
</dbReference>
<evidence type="ECO:0000313" key="7">
    <source>
        <dbReference type="EMBL" id="RHY69059.1"/>
    </source>
</evidence>
<accession>A0A397AT58</accession>
<evidence type="ECO:0000313" key="15">
    <source>
        <dbReference type="Proteomes" id="UP000283543"/>
    </source>
</evidence>
<evidence type="ECO:0000313" key="4">
    <source>
        <dbReference type="EMBL" id="RHY24565.1"/>
    </source>
</evidence>
<feature type="transmembrane region" description="Helical" evidence="2">
    <location>
        <begin position="72"/>
        <end position="93"/>
    </location>
</feature>
<protein>
    <recommendedName>
        <fullName evidence="17">THH1/TOM1/TOM3 domain-containing protein</fullName>
    </recommendedName>
</protein>
<feature type="transmembrane region" description="Helical" evidence="2">
    <location>
        <begin position="186"/>
        <end position="212"/>
    </location>
</feature>
<evidence type="ECO:0000256" key="1">
    <source>
        <dbReference type="SAM" id="MobiDB-lite"/>
    </source>
</evidence>
<keyword evidence="2" id="KW-0472">Membrane</keyword>
<organism evidence="3 10">
    <name type="scientific">Aphanomyces astaci</name>
    <name type="common">Crayfish plague agent</name>
    <dbReference type="NCBI Taxonomy" id="112090"/>
    <lineage>
        <taxon>Eukaryota</taxon>
        <taxon>Sar</taxon>
        <taxon>Stramenopiles</taxon>
        <taxon>Oomycota</taxon>
        <taxon>Saprolegniomycetes</taxon>
        <taxon>Saprolegniales</taxon>
        <taxon>Verrucalvaceae</taxon>
        <taxon>Aphanomyces</taxon>
    </lineage>
</organism>
<evidence type="ECO:0000313" key="11">
    <source>
        <dbReference type="Proteomes" id="UP000265716"/>
    </source>
</evidence>
<name>A0A397AT58_APHAT</name>
<dbReference type="Proteomes" id="UP000266196">
    <property type="component" value="Unassembled WGS sequence"/>
</dbReference>
<dbReference type="Proteomes" id="UP000265716">
    <property type="component" value="Unassembled WGS sequence"/>
</dbReference>
<evidence type="ECO:0000313" key="5">
    <source>
        <dbReference type="EMBL" id="RHY39434.1"/>
    </source>
</evidence>
<feature type="transmembrane region" description="Helical" evidence="2">
    <location>
        <begin position="113"/>
        <end position="138"/>
    </location>
</feature>
<dbReference type="VEuPathDB" id="FungiDB:H257_00120"/>
<feature type="transmembrane region" description="Helical" evidence="2">
    <location>
        <begin position="282"/>
        <end position="304"/>
    </location>
</feature>
<reference evidence="10 11" key="1">
    <citation type="submission" date="2018-08" db="EMBL/GenBank/DDBJ databases">
        <title>Aphanomyces genome sequencing and annotation.</title>
        <authorList>
            <person name="Minardi D."/>
            <person name="Oidtmann B."/>
            <person name="Van Der Giezen M."/>
            <person name="Studholme D.J."/>
        </authorList>
    </citation>
    <scope>NUCLEOTIDE SEQUENCE [LARGE SCALE GENOMIC DNA]</scope>
    <source>
        <strain evidence="9 12">197901</strain>
        <strain evidence="6 14">D2</strain>
        <strain evidence="8 16">FDL457</strain>
        <strain evidence="3 10">Kv</strain>
        <strain evidence="7 11">SA</strain>
        <strain evidence="5 15">Si</strain>
        <strain evidence="4 13">Yx</strain>
    </source>
</reference>
<proteinExistence type="predicted"/>
<dbReference type="Proteomes" id="UP000265427">
    <property type="component" value="Unassembled WGS sequence"/>
</dbReference>
<evidence type="ECO:0000313" key="8">
    <source>
        <dbReference type="EMBL" id="RHZ32130.1"/>
    </source>
</evidence>
<feature type="transmembrane region" description="Helical" evidence="2">
    <location>
        <begin position="241"/>
        <end position="262"/>
    </location>
</feature>
<evidence type="ECO:0000313" key="3">
    <source>
        <dbReference type="EMBL" id="RHY08817.1"/>
    </source>
</evidence>
<feature type="region of interest" description="Disordered" evidence="1">
    <location>
        <begin position="310"/>
        <end position="370"/>
    </location>
</feature>
<dbReference type="EMBL" id="QUTB01010569">
    <property type="protein sequence ID" value="RHY39434.1"/>
    <property type="molecule type" value="Genomic_DNA"/>
</dbReference>
<evidence type="ECO:0008006" key="17">
    <source>
        <dbReference type="Google" id="ProtNLM"/>
    </source>
</evidence>
<dbReference type="Proteomes" id="UP000286510">
    <property type="component" value="Unassembled WGS sequence"/>
</dbReference>
<dbReference type="EMBL" id="QUTD01007531">
    <property type="protein sequence ID" value="RHY49723.1"/>
    <property type="molecule type" value="Genomic_DNA"/>
</dbReference>
<evidence type="ECO:0000313" key="16">
    <source>
        <dbReference type="Proteomes" id="UP000286510"/>
    </source>
</evidence>
<dbReference type="EMBL" id="QUTF01010433">
    <property type="protein sequence ID" value="RHZ32130.1"/>
    <property type="molecule type" value="Genomic_DNA"/>
</dbReference>
<evidence type="ECO:0000313" key="14">
    <source>
        <dbReference type="Proteomes" id="UP000266643"/>
    </source>
</evidence>
<evidence type="ECO:0000313" key="9">
    <source>
        <dbReference type="EMBL" id="RHZ41801.1"/>
    </source>
</evidence>
<feature type="compositionally biased region" description="Polar residues" evidence="1">
    <location>
        <begin position="346"/>
        <end position="370"/>
    </location>
</feature>
<sequence>MSNVTVGTSDDHDERHPHSHDVAPPVFHLEFHYKEIDTMLAVGYAVATFMGLWALCAHLNNVASRDVATTGFYLLMSLASLVRGAWFSTPFSIHVSGYVPQRLHIFDDGWTMLFLSEVAEMLGTFFLYSIFILMVVFWADILRRAFEPHAYAESHPMRVFLSLLVFLFLYVSTGFALFALDRIDSLLLLMYNDIAVALLSTVCAIFVGIYCCRMRTVLIAFFEVSQIETTGRIQTVTRTGILCATFLMANACFATAMGYHMYQLLTVGSPPLRTSNDSMSWWLLLMTKHLVEIFVLYALLFLLCGATAGDNDPKSSQSDIRRQYDTIPDGPPLSPLSDASIMATRRPSSQRQFRLEQPLSNPPSSSRHHP</sequence>
<evidence type="ECO:0000313" key="12">
    <source>
        <dbReference type="Proteomes" id="UP000266196"/>
    </source>
</evidence>
<dbReference type="Proteomes" id="UP000266643">
    <property type="component" value="Unassembled WGS sequence"/>
</dbReference>
<dbReference type="Proteomes" id="UP000266239">
    <property type="component" value="Unassembled WGS sequence"/>
</dbReference>
<feature type="transmembrane region" description="Helical" evidence="2">
    <location>
        <begin position="159"/>
        <end position="180"/>
    </location>
</feature>
<comment type="caution">
    <text evidence="3">The sequence shown here is derived from an EMBL/GenBank/DDBJ whole genome shotgun (WGS) entry which is preliminary data.</text>
</comment>
<dbReference type="EMBL" id="QUTC01003633">
    <property type="protein sequence ID" value="RHY69059.1"/>
    <property type="molecule type" value="Genomic_DNA"/>
</dbReference>
<dbReference type="EMBL" id="QUTE01000300">
    <property type="protein sequence ID" value="RHZ41801.1"/>
    <property type="molecule type" value="Genomic_DNA"/>
</dbReference>
<evidence type="ECO:0000313" key="6">
    <source>
        <dbReference type="EMBL" id="RHY49723.1"/>
    </source>
</evidence>
<dbReference type="EMBL" id="QUSZ01005649">
    <property type="protein sequence ID" value="RHY08817.1"/>
    <property type="molecule type" value="Genomic_DNA"/>
</dbReference>
<evidence type="ECO:0000313" key="10">
    <source>
        <dbReference type="Proteomes" id="UP000265427"/>
    </source>
</evidence>
<evidence type="ECO:0000313" key="13">
    <source>
        <dbReference type="Proteomes" id="UP000266239"/>
    </source>
</evidence>
<gene>
    <name evidence="4" type="ORF">DYB25_007952</name>
    <name evidence="8" type="ORF">DYB26_006765</name>
    <name evidence="6" type="ORF">DYB30_006389</name>
    <name evidence="9" type="ORF">DYB31_002737</name>
    <name evidence="5" type="ORF">DYB34_011883</name>
    <name evidence="3" type="ORF">DYB36_009160</name>
    <name evidence="7" type="ORF">DYB38_008375</name>
</gene>
<dbReference type="AlphaFoldDB" id="A0A397AT58"/>
<evidence type="ECO:0000256" key="2">
    <source>
        <dbReference type="SAM" id="Phobius"/>
    </source>
</evidence>
<keyword evidence="2" id="KW-1133">Transmembrane helix</keyword>
<keyword evidence="2" id="KW-0812">Transmembrane</keyword>
<dbReference type="EMBL" id="QUTA01003196">
    <property type="protein sequence ID" value="RHY24565.1"/>
    <property type="molecule type" value="Genomic_DNA"/>
</dbReference>
<feature type="transmembrane region" description="Helical" evidence="2">
    <location>
        <begin position="39"/>
        <end position="60"/>
    </location>
</feature>